<accession>A0A161X3E5</accession>
<name>A0A161X3E5_9CLOT</name>
<comment type="caution">
    <text evidence="2">The sequence shown here is derived from an EMBL/GenBank/DDBJ whole genome shotgun (WGS) entry which is preliminary data.</text>
</comment>
<dbReference type="GO" id="GO:0016747">
    <property type="term" value="F:acyltransferase activity, transferring groups other than amino-acyl groups"/>
    <property type="evidence" value="ECO:0007669"/>
    <property type="project" value="InterPro"/>
</dbReference>
<dbReference type="Proteomes" id="UP000076603">
    <property type="component" value="Unassembled WGS sequence"/>
</dbReference>
<dbReference type="SUPFAM" id="SSF55729">
    <property type="entry name" value="Acyl-CoA N-acyltransferases (Nat)"/>
    <property type="match status" value="1"/>
</dbReference>
<dbReference type="InterPro" id="IPR000182">
    <property type="entry name" value="GNAT_dom"/>
</dbReference>
<gene>
    <name evidence="2" type="ORF">CLMAG_10610</name>
</gene>
<evidence type="ECO:0000259" key="1">
    <source>
        <dbReference type="PROSITE" id="PS51186"/>
    </source>
</evidence>
<feature type="domain" description="N-acetyltransferase" evidence="1">
    <location>
        <begin position="3"/>
        <end position="155"/>
    </location>
</feature>
<proteinExistence type="predicted"/>
<dbReference type="Pfam" id="PF00583">
    <property type="entry name" value="Acetyltransf_1"/>
    <property type="match status" value="1"/>
</dbReference>
<sequence>MKLTLVPLKVENIAMFKRDMQEAFQYGYETECGSSDELILPEKDIDDSLNANGAEAYQAIVNGEVSGGTVITVDNETYHNHLDFLFVKVGCQGTGVGQALWKAIENLHPETKVWETCTPYFEKRNIHFYVNKCGFHIVEFYNPLHRDPNMPETVGGMAADEGDYFFRFEKNMNRTLQ</sequence>
<dbReference type="PATRIC" id="fig|1121326.3.peg.1019"/>
<reference evidence="2 3" key="1">
    <citation type="submission" date="2016-04" db="EMBL/GenBank/DDBJ databases">
        <title>Genome sequence of Clostridium magnum DSM 2767.</title>
        <authorList>
            <person name="Poehlein A."/>
            <person name="Uhlig R."/>
            <person name="Fischer R."/>
            <person name="Bahl H."/>
            <person name="Daniel R."/>
        </authorList>
    </citation>
    <scope>NUCLEOTIDE SEQUENCE [LARGE SCALE GENOMIC DNA]</scope>
    <source>
        <strain evidence="2 3">DSM 2767</strain>
    </source>
</reference>
<protein>
    <recommendedName>
        <fullName evidence="1">N-acetyltransferase domain-containing protein</fullName>
    </recommendedName>
</protein>
<dbReference type="RefSeq" id="WP_066618846.1">
    <property type="nucleotide sequence ID" value="NZ_FQXL01000010.1"/>
</dbReference>
<organism evidence="2 3">
    <name type="scientific">Clostridium magnum DSM 2767</name>
    <dbReference type="NCBI Taxonomy" id="1121326"/>
    <lineage>
        <taxon>Bacteria</taxon>
        <taxon>Bacillati</taxon>
        <taxon>Bacillota</taxon>
        <taxon>Clostridia</taxon>
        <taxon>Eubacteriales</taxon>
        <taxon>Clostridiaceae</taxon>
        <taxon>Clostridium</taxon>
    </lineage>
</organism>
<dbReference type="InterPro" id="IPR016181">
    <property type="entry name" value="Acyl_CoA_acyltransferase"/>
</dbReference>
<dbReference type="AlphaFoldDB" id="A0A161X3E5"/>
<evidence type="ECO:0000313" key="3">
    <source>
        <dbReference type="Proteomes" id="UP000076603"/>
    </source>
</evidence>
<dbReference type="STRING" id="1121326.CLMAG_10610"/>
<evidence type="ECO:0000313" key="2">
    <source>
        <dbReference type="EMBL" id="KZL94008.1"/>
    </source>
</evidence>
<dbReference type="PROSITE" id="PS51186">
    <property type="entry name" value="GNAT"/>
    <property type="match status" value="1"/>
</dbReference>
<dbReference type="EMBL" id="LWAE01000001">
    <property type="protein sequence ID" value="KZL94008.1"/>
    <property type="molecule type" value="Genomic_DNA"/>
</dbReference>
<dbReference type="Gene3D" id="3.40.630.30">
    <property type="match status" value="1"/>
</dbReference>
<keyword evidence="3" id="KW-1185">Reference proteome</keyword>
<dbReference type="OrthoDB" id="9786032at2"/>